<evidence type="ECO:0000313" key="2">
    <source>
        <dbReference type="Proteomes" id="UP000440304"/>
    </source>
</evidence>
<accession>A0A6N8TIN6</accession>
<proteinExistence type="predicted"/>
<protein>
    <submittedName>
        <fullName evidence="1">Uncharacterized protein</fullName>
    </submittedName>
</protein>
<dbReference type="RefSeq" id="WP_160788251.1">
    <property type="nucleotide sequence ID" value="NZ_WUML01000066.1"/>
</dbReference>
<name>A0A6N8TIN6_SHIZO</name>
<dbReference type="AlphaFoldDB" id="A0A6N8TIN6"/>
<comment type="caution">
    <text evidence="1">The sequence shown here is derived from an EMBL/GenBank/DDBJ whole genome shotgun (WGS) entry which is preliminary data.</text>
</comment>
<reference evidence="1 2" key="1">
    <citation type="submission" date="2019-12" db="EMBL/GenBank/DDBJ databases">
        <title>Shinella granuli gen. nov., sp. nov., and proposal of the reclassification of Zoogloea ramigera ATCC 19623 as Shinella zoogloeoides sp. nov.</title>
        <authorList>
            <person name="Gao J."/>
        </authorList>
    </citation>
    <scope>NUCLEOTIDE SEQUENCE [LARGE SCALE GENOMIC DNA]</scope>
    <source>
        <strain evidence="1 2">DSM 287</strain>
    </source>
</reference>
<feature type="non-terminal residue" evidence="1">
    <location>
        <position position="1"/>
    </location>
</feature>
<evidence type="ECO:0000313" key="1">
    <source>
        <dbReference type="EMBL" id="MXO03123.1"/>
    </source>
</evidence>
<dbReference type="Proteomes" id="UP000440304">
    <property type="component" value="Unassembled WGS sequence"/>
</dbReference>
<dbReference type="EMBL" id="WUML01000066">
    <property type="protein sequence ID" value="MXO03123.1"/>
    <property type="molecule type" value="Genomic_DNA"/>
</dbReference>
<gene>
    <name evidence="1" type="ORF">GR156_22810</name>
</gene>
<sequence>LMLPNFSLIEKAKAAELKKMTQFVMIQTVSRMRIISENCGINFDEKYSEDLIEVLSGLNVDVGEARRNIDLNYKADKFRFGDECKKDSLKALKFFNDYYKNTIKEMRALIK</sequence>
<organism evidence="1 2">
    <name type="scientific">Shinella zoogloeoides</name>
    <name type="common">Crabtreella saccharophila</name>
    <dbReference type="NCBI Taxonomy" id="352475"/>
    <lineage>
        <taxon>Bacteria</taxon>
        <taxon>Pseudomonadati</taxon>
        <taxon>Pseudomonadota</taxon>
        <taxon>Alphaproteobacteria</taxon>
        <taxon>Hyphomicrobiales</taxon>
        <taxon>Rhizobiaceae</taxon>
        <taxon>Shinella</taxon>
    </lineage>
</organism>